<dbReference type="Proteomes" id="UP000759131">
    <property type="component" value="Unassembled WGS sequence"/>
</dbReference>
<dbReference type="EMBL" id="OC894666">
    <property type="protein sequence ID" value="CAD7647506.1"/>
    <property type="molecule type" value="Genomic_DNA"/>
</dbReference>
<gene>
    <name evidence="1" type="ORF">OSB1V03_LOCUS21478</name>
</gene>
<protein>
    <submittedName>
        <fullName evidence="1">Uncharacterized protein</fullName>
    </submittedName>
</protein>
<name>A0A7R9LVQ0_9ACAR</name>
<sequence length="55" mass="6289">MTPFANKPLVVTDTDANQNTFRIDSDQFMSYQMNSNVIHSQFLPRNLLLTIGKKS</sequence>
<dbReference type="EMBL" id="CAJPIZ010040091">
    <property type="protein sequence ID" value="CAG2121532.1"/>
    <property type="molecule type" value="Genomic_DNA"/>
</dbReference>
<evidence type="ECO:0000313" key="1">
    <source>
        <dbReference type="EMBL" id="CAD7647506.1"/>
    </source>
</evidence>
<keyword evidence="2" id="KW-1185">Reference proteome</keyword>
<dbReference type="AlphaFoldDB" id="A0A7R9LVQ0"/>
<proteinExistence type="predicted"/>
<evidence type="ECO:0000313" key="2">
    <source>
        <dbReference type="Proteomes" id="UP000759131"/>
    </source>
</evidence>
<accession>A0A7R9LVQ0</accession>
<organism evidence="1">
    <name type="scientific">Medioppia subpectinata</name>
    <dbReference type="NCBI Taxonomy" id="1979941"/>
    <lineage>
        <taxon>Eukaryota</taxon>
        <taxon>Metazoa</taxon>
        <taxon>Ecdysozoa</taxon>
        <taxon>Arthropoda</taxon>
        <taxon>Chelicerata</taxon>
        <taxon>Arachnida</taxon>
        <taxon>Acari</taxon>
        <taxon>Acariformes</taxon>
        <taxon>Sarcoptiformes</taxon>
        <taxon>Oribatida</taxon>
        <taxon>Brachypylina</taxon>
        <taxon>Oppioidea</taxon>
        <taxon>Oppiidae</taxon>
        <taxon>Medioppia</taxon>
    </lineage>
</organism>
<reference evidence="1" key="1">
    <citation type="submission" date="2020-11" db="EMBL/GenBank/DDBJ databases">
        <authorList>
            <person name="Tran Van P."/>
        </authorList>
    </citation>
    <scope>NUCLEOTIDE SEQUENCE</scope>
</reference>